<proteinExistence type="predicted"/>
<dbReference type="Proteomes" id="UP000602442">
    <property type="component" value="Unassembled WGS sequence"/>
</dbReference>
<dbReference type="PIRSF" id="PIRSF032131">
    <property type="entry name" value="UCP032131"/>
    <property type="match status" value="1"/>
</dbReference>
<dbReference type="InterPro" id="IPR009562">
    <property type="entry name" value="DUF1178"/>
</dbReference>
<reference evidence="2 3" key="1">
    <citation type="submission" date="2020-11" db="EMBL/GenBank/DDBJ databases">
        <title>Erythrobacter sediminis sp. nov., a marine bacterium from a tidal flat of Garorim Bay.</title>
        <authorList>
            <person name="Kim D."/>
            <person name="Yoo Y."/>
            <person name="Kim J.-J."/>
        </authorList>
    </citation>
    <scope>NUCLEOTIDE SEQUENCE [LARGE SCALE GENOMIC DNA]</scope>
    <source>
        <strain evidence="2 3">JGD-13</strain>
    </source>
</reference>
<dbReference type="RefSeq" id="WP_197921373.1">
    <property type="nucleotide sequence ID" value="NZ_CAWPTA010000007.1"/>
</dbReference>
<comment type="caution">
    <text evidence="2">The sequence shown here is derived from an EMBL/GenBank/DDBJ whole genome shotgun (WGS) entry which is preliminary data.</text>
</comment>
<accession>A0ABS0N4S5</accession>
<name>A0ABS0N4S5_9SPHN</name>
<evidence type="ECO:0000313" key="2">
    <source>
        <dbReference type="EMBL" id="MBH5322691.1"/>
    </source>
</evidence>
<feature type="region of interest" description="Disordered" evidence="1">
    <location>
        <begin position="46"/>
        <end position="90"/>
    </location>
</feature>
<evidence type="ECO:0000313" key="3">
    <source>
        <dbReference type="Proteomes" id="UP000602442"/>
    </source>
</evidence>
<keyword evidence="3" id="KW-1185">Reference proteome</keyword>
<gene>
    <name evidence="2" type="ORF">I5L03_08845</name>
</gene>
<evidence type="ECO:0000256" key="1">
    <source>
        <dbReference type="SAM" id="MobiDB-lite"/>
    </source>
</evidence>
<sequence>MIVFDLSCEHGHRFEGWFSSSDDYAAQIDEDLLACPLCGSGKVAKAPMAPSVGKKGNQEAASAPKTDPAPAVQDETPRPVSNAPMPPEVSAALEKLAEAQNKALKNSKWVGKNFAEESRAMHYGERDHAPIHGEASAEEAKELLDEGVPVAPLPFPVAPPDDLN</sequence>
<protein>
    <submittedName>
        <fullName evidence="2">DUF1178 family protein</fullName>
    </submittedName>
</protein>
<organism evidence="2 3">
    <name type="scientific">Aurantiacibacter sediminis</name>
    <dbReference type="NCBI Taxonomy" id="2793064"/>
    <lineage>
        <taxon>Bacteria</taxon>
        <taxon>Pseudomonadati</taxon>
        <taxon>Pseudomonadota</taxon>
        <taxon>Alphaproteobacteria</taxon>
        <taxon>Sphingomonadales</taxon>
        <taxon>Erythrobacteraceae</taxon>
        <taxon>Aurantiacibacter</taxon>
    </lineage>
</organism>
<dbReference type="EMBL" id="JAEANY010000002">
    <property type="protein sequence ID" value="MBH5322691.1"/>
    <property type="molecule type" value="Genomic_DNA"/>
</dbReference>
<dbReference type="Pfam" id="PF06676">
    <property type="entry name" value="DUF1178"/>
    <property type="match status" value="1"/>
</dbReference>